<evidence type="ECO:0000313" key="2">
    <source>
        <dbReference type="Proteomes" id="UP001165667"/>
    </source>
</evidence>
<dbReference type="AlphaFoldDB" id="A0AA42CQF8"/>
<organism evidence="1 2">
    <name type="scientific">Lichenifustis flavocetrariae</name>
    <dbReference type="NCBI Taxonomy" id="2949735"/>
    <lineage>
        <taxon>Bacteria</taxon>
        <taxon>Pseudomonadati</taxon>
        <taxon>Pseudomonadota</taxon>
        <taxon>Alphaproteobacteria</taxon>
        <taxon>Hyphomicrobiales</taxon>
        <taxon>Lichenihabitantaceae</taxon>
        <taxon>Lichenifustis</taxon>
    </lineage>
</organism>
<gene>
    <name evidence="1" type="ORF">M8523_25820</name>
</gene>
<proteinExistence type="predicted"/>
<dbReference type="Proteomes" id="UP001165667">
    <property type="component" value="Unassembled WGS sequence"/>
</dbReference>
<sequence>MVIKRTPRRKPAPPDAATVGVRDAIRAHVPGAIAELARLALEANSETARVAAINALIDRGYGKLKDTLDSDDTTQAITVRFVTPKGDP</sequence>
<comment type="caution">
    <text evidence="1">The sequence shown here is derived from an EMBL/GenBank/DDBJ whole genome shotgun (WGS) entry which is preliminary data.</text>
</comment>
<dbReference type="EMBL" id="JAMOIM010000025">
    <property type="protein sequence ID" value="MCW6511405.1"/>
    <property type="molecule type" value="Genomic_DNA"/>
</dbReference>
<name>A0AA42CQF8_9HYPH</name>
<evidence type="ECO:0000313" key="1">
    <source>
        <dbReference type="EMBL" id="MCW6511405.1"/>
    </source>
</evidence>
<dbReference type="RefSeq" id="WP_282587782.1">
    <property type="nucleotide sequence ID" value="NZ_JAMOIM010000025.1"/>
</dbReference>
<reference evidence="1" key="1">
    <citation type="submission" date="2022-05" db="EMBL/GenBank/DDBJ databases">
        <authorList>
            <person name="Pankratov T."/>
        </authorList>
    </citation>
    <scope>NUCLEOTIDE SEQUENCE</scope>
    <source>
        <strain evidence="1">BP6-180914</strain>
    </source>
</reference>
<keyword evidence="2" id="KW-1185">Reference proteome</keyword>
<protein>
    <submittedName>
        <fullName evidence="1">Uncharacterized protein</fullName>
    </submittedName>
</protein>
<accession>A0AA42CQF8</accession>